<feature type="non-terminal residue" evidence="1">
    <location>
        <position position="1"/>
    </location>
</feature>
<reference evidence="1" key="1">
    <citation type="journal article" date="2023" name="G3 (Bethesda)">
        <title>A reference genome for the long-term kleptoplast-retaining sea slug Elysia crispata morphotype clarki.</title>
        <authorList>
            <person name="Eastman K.E."/>
            <person name="Pendleton A.L."/>
            <person name="Shaikh M.A."/>
            <person name="Suttiyut T."/>
            <person name="Ogas R."/>
            <person name="Tomko P."/>
            <person name="Gavelis G."/>
            <person name="Widhalm J.R."/>
            <person name="Wisecaver J.H."/>
        </authorList>
    </citation>
    <scope>NUCLEOTIDE SEQUENCE</scope>
    <source>
        <strain evidence="1">ECLA1</strain>
    </source>
</reference>
<dbReference type="AlphaFoldDB" id="A0AAE1CUF3"/>
<name>A0AAE1CUF3_9GAST</name>
<gene>
    <name evidence="1" type="ORF">RRG08_036845</name>
</gene>
<comment type="caution">
    <text evidence="1">The sequence shown here is derived from an EMBL/GenBank/DDBJ whole genome shotgun (WGS) entry which is preliminary data.</text>
</comment>
<organism evidence="1 2">
    <name type="scientific">Elysia crispata</name>
    <name type="common">lettuce slug</name>
    <dbReference type="NCBI Taxonomy" id="231223"/>
    <lineage>
        <taxon>Eukaryota</taxon>
        <taxon>Metazoa</taxon>
        <taxon>Spiralia</taxon>
        <taxon>Lophotrochozoa</taxon>
        <taxon>Mollusca</taxon>
        <taxon>Gastropoda</taxon>
        <taxon>Heterobranchia</taxon>
        <taxon>Euthyneura</taxon>
        <taxon>Panpulmonata</taxon>
        <taxon>Sacoglossa</taxon>
        <taxon>Placobranchoidea</taxon>
        <taxon>Plakobranchidae</taxon>
        <taxon>Elysia</taxon>
    </lineage>
</organism>
<dbReference type="Proteomes" id="UP001283361">
    <property type="component" value="Unassembled WGS sequence"/>
</dbReference>
<keyword evidence="2" id="KW-1185">Reference proteome</keyword>
<evidence type="ECO:0000313" key="1">
    <source>
        <dbReference type="EMBL" id="KAK3735797.1"/>
    </source>
</evidence>
<dbReference type="EMBL" id="JAWDGP010006766">
    <property type="protein sequence ID" value="KAK3735797.1"/>
    <property type="molecule type" value="Genomic_DNA"/>
</dbReference>
<accession>A0AAE1CUF3</accession>
<evidence type="ECO:0000313" key="2">
    <source>
        <dbReference type="Proteomes" id="UP001283361"/>
    </source>
</evidence>
<protein>
    <submittedName>
        <fullName evidence="1">Uncharacterized protein</fullName>
    </submittedName>
</protein>
<sequence>HLHRHGDEAHNFYLNSTYTATETKLRACTSIALTPSRRRSSERSPQ</sequence>
<proteinExistence type="predicted"/>